<keyword evidence="3" id="KW-0489">Methyltransferase</keyword>
<keyword evidence="4" id="KW-1185">Reference proteome</keyword>
<dbReference type="Pfam" id="PF13649">
    <property type="entry name" value="Methyltransf_25"/>
    <property type="match status" value="1"/>
</dbReference>
<dbReference type="CDD" id="cd02440">
    <property type="entry name" value="AdoMet_MTases"/>
    <property type="match status" value="1"/>
</dbReference>
<evidence type="ECO:0000313" key="3">
    <source>
        <dbReference type="EMBL" id="NAS13179.1"/>
    </source>
</evidence>
<evidence type="ECO:0000256" key="1">
    <source>
        <dbReference type="ARBA" id="ARBA00022679"/>
    </source>
</evidence>
<dbReference type="GO" id="GO:0008168">
    <property type="term" value="F:methyltransferase activity"/>
    <property type="evidence" value="ECO:0007669"/>
    <property type="project" value="UniProtKB-KW"/>
</dbReference>
<dbReference type="Proteomes" id="UP000475249">
    <property type="component" value="Unassembled WGS sequence"/>
</dbReference>
<dbReference type="EMBL" id="WXYO01000006">
    <property type="protein sequence ID" value="NAS13179.1"/>
    <property type="molecule type" value="Genomic_DNA"/>
</dbReference>
<sequence length="241" mass="28034">MSFVQRTLQKELMDDPKVPAGELKLVLKDIDFANRALGGNRITIKALQRLFKAYPERSYSILDAGCGDGTMMRLIATFCRNQKIEVQLTGWDLSETAVTQGKRSSKDFPEINLVAADILKHPCPPKTFDFVITTLTMHHFEDDQLELLLKRLTDLARKGVVINDLHRNRLAYALFKGFSSIFIRTRIARHDGLVSIRRGFRRKELERLSANFPEMDHKIQWKWAFRWLWILSFSKQRLLNE</sequence>
<accession>A0A6L9EFW5</accession>
<dbReference type="SUPFAM" id="SSF53335">
    <property type="entry name" value="S-adenosyl-L-methionine-dependent methyltransferases"/>
    <property type="match status" value="1"/>
</dbReference>
<keyword evidence="1 3" id="KW-0808">Transferase</keyword>
<dbReference type="RefSeq" id="WP_161436219.1">
    <property type="nucleotide sequence ID" value="NZ_WXYO01000006.1"/>
</dbReference>
<gene>
    <name evidence="3" type="ORF">GTQ38_14275</name>
</gene>
<comment type="caution">
    <text evidence="3">The sequence shown here is derived from an EMBL/GenBank/DDBJ whole genome shotgun (WGS) entry which is preliminary data.</text>
</comment>
<feature type="domain" description="Methyltransferase" evidence="2">
    <location>
        <begin position="61"/>
        <end position="159"/>
    </location>
</feature>
<proteinExistence type="predicted"/>
<dbReference type="InterPro" id="IPR029063">
    <property type="entry name" value="SAM-dependent_MTases_sf"/>
</dbReference>
<dbReference type="GO" id="GO:0032259">
    <property type="term" value="P:methylation"/>
    <property type="evidence" value="ECO:0007669"/>
    <property type="project" value="UniProtKB-KW"/>
</dbReference>
<organism evidence="3 4">
    <name type="scientific">Poritiphilus flavus</name>
    <dbReference type="NCBI Taxonomy" id="2697053"/>
    <lineage>
        <taxon>Bacteria</taxon>
        <taxon>Pseudomonadati</taxon>
        <taxon>Bacteroidota</taxon>
        <taxon>Flavobacteriia</taxon>
        <taxon>Flavobacteriales</taxon>
        <taxon>Flavobacteriaceae</taxon>
        <taxon>Poritiphilus</taxon>
    </lineage>
</organism>
<dbReference type="InterPro" id="IPR041698">
    <property type="entry name" value="Methyltransf_25"/>
</dbReference>
<reference evidence="3 4" key="1">
    <citation type="submission" date="2020-01" db="EMBL/GenBank/DDBJ databases">
        <title>Bacteria diversity of Porities sp.</title>
        <authorList>
            <person name="Wang G."/>
        </authorList>
    </citation>
    <scope>NUCLEOTIDE SEQUENCE [LARGE SCALE GENOMIC DNA]</scope>
    <source>
        <strain evidence="3 4">R33</strain>
    </source>
</reference>
<evidence type="ECO:0000259" key="2">
    <source>
        <dbReference type="Pfam" id="PF13649"/>
    </source>
</evidence>
<protein>
    <submittedName>
        <fullName evidence="3">Methyltransferase domain-containing protein</fullName>
    </submittedName>
</protein>
<dbReference type="PANTHER" id="PTHR43861">
    <property type="entry name" value="TRANS-ACONITATE 2-METHYLTRANSFERASE-RELATED"/>
    <property type="match status" value="1"/>
</dbReference>
<dbReference type="Gene3D" id="3.40.50.150">
    <property type="entry name" value="Vaccinia Virus protein VP39"/>
    <property type="match status" value="1"/>
</dbReference>
<name>A0A6L9EFW5_9FLAO</name>
<dbReference type="AlphaFoldDB" id="A0A6L9EFW5"/>
<evidence type="ECO:0000313" key="4">
    <source>
        <dbReference type="Proteomes" id="UP000475249"/>
    </source>
</evidence>